<accession>A0A4Y8LQF2</accession>
<protein>
    <recommendedName>
        <fullName evidence="3">Nucleotidyltransferase family protein</fullName>
    </recommendedName>
</protein>
<dbReference type="AlphaFoldDB" id="A0A4Y8LQF2"/>
<gene>
    <name evidence="1" type="ORF">E2980_21425</name>
</gene>
<dbReference type="Pfam" id="PF14907">
    <property type="entry name" value="NTP_transf_5"/>
    <property type="match status" value="1"/>
</dbReference>
<evidence type="ECO:0000313" key="2">
    <source>
        <dbReference type="Proteomes" id="UP000297900"/>
    </source>
</evidence>
<comment type="caution">
    <text evidence="1">The sequence shown here is derived from an EMBL/GenBank/DDBJ whole genome shotgun (WGS) entry which is preliminary data.</text>
</comment>
<name>A0A4Y8LQF2_9BACL</name>
<dbReference type="EMBL" id="SOMN01000044">
    <property type="protein sequence ID" value="TFE22633.1"/>
    <property type="molecule type" value="Genomic_DNA"/>
</dbReference>
<dbReference type="InterPro" id="IPR039498">
    <property type="entry name" value="NTP_transf_5"/>
</dbReference>
<sequence>MMIPFLQSLYHPEPELPRDDDDYYHRILQDIELFMISSQVYHLLIKQERLEDVPTFFQQKLKEDYTRGLNHNFYMRYQEAILLKAFEEWAINAIPLKGIHFAVRYFGHLGARVAGDIDILIPLNKLRESIECVKALGYTFEIVKDHHARLYRNELSVELHWTLDKQYWSDLTPHPFWESSEKLKHYDYVKQLSTQYTFYFICLHSARHQMDSLRYLLDIRQMLYECAEEIDYDSLFRRAGCDKTLRRIKTVLSIVYQQFPELHKVKPLDIPYINCYWNYESIRNAKLGIRDRQYYMYKMHFKHLIFDSWKYTLKSIRKSY</sequence>
<dbReference type="Proteomes" id="UP000297900">
    <property type="component" value="Unassembled WGS sequence"/>
</dbReference>
<organism evidence="1 2">
    <name type="scientific">Cohnella luojiensis</name>
    <dbReference type="NCBI Taxonomy" id="652876"/>
    <lineage>
        <taxon>Bacteria</taxon>
        <taxon>Bacillati</taxon>
        <taxon>Bacillota</taxon>
        <taxon>Bacilli</taxon>
        <taxon>Bacillales</taxon>
        <taxon>Paenibacillaceae</taxon>
        <taxon>Cohnella</taxon>
    </lineage>
</organism>
<proteinExistence type="predicted"/>
<evidence type="ECO:0000313" key="1">
    <source>
        <dbReference type="EMBL" id="TFE22633.1"/>
    </source>
</evidence>
<reference evidence="1 2" key="1">
    <citation type="submission" date="2019-03" db="EMBL/GenBank/DDBJ databases">
        <title>Cohnella endophytica sp. nov., a novel endophytic bacterium isolated from bark of Sonneratia apetala.</title>
        <authorList>
            <person name="Tuo L."/>
        </authorList>
    </citation>
    <scope>NUCLEOTIDE SEQUENCE [LARGE SCALE GENOMIC DNA]</scope>
    <source>
        <strain evidence="1 2">CCTCC AB 208254</strain>
    </source>
</reference>
<evidence type="ECO:0008006" key="3">
    <source>
        <dbReference type="Google" id="ProtNLM"/>
    </source>
</evidence>
<keyword evidence="2" id="KW-1185">Reference proteome</keyword>
<dbReference type="OrthoDB" id="2659434at2"/>